<sequence>MFILQATLQPAADPGNGARGQRQVLILGHADVDRTEFAQKPAAAQDLPADGDAAADAGFVADPDLTQFQTRAQRFRQLLNQFAEIHPPVGGEQNGHQLLVEGKAGVEQLHRQFHILDHLAGGAVGGFGAGVVLGGDAAVVHGGDPLNPRDVAGFFRVGRAAGALLENLHILQRMLLADHAIIAHAQLQCAVADRFAAHAVDHFDAVYIIHK</sequence>
<reference evidence="1" key="1">
    <citation type="submission" date="2019-08" db="EMBL/GenBank/DDBJ databases">
        <authorList>
            <person name="Kucharzyk K."/>
            <person name="Murdoch R.W."/>
            <person name="Higgins S."/>
            <person name="Loffler F."/>
        </authorList>
    </citation>
    <scope>NUCLEOTIDE SEQUENCE</scope>
</reference>
<evidence type="ECO:0000313" key="1">
    <source>
        <dbReference type="EMBL" id="MPM56591.1"/>
    </source>
</evidence>
<protein>
    <submittedName>
        <fullName evidence="1">Uncharacterized protein</fullName>
    </submittedName>
</protein>
<gene>
    <name evidence="1" type="ORF">SDC9_103400</name>
</gene>
<dbReference type="EMBL" id="VSSQ01015832">
    <property type="protein sequence ID" value="MPM56591.1"/>
    <property type="molecule type" value="Genomic_DNA"/>
</dbReference>
<dbReference type="AlphaFoldDB" id="A0A645AWB3"/>
<proteinExistence type="predicted"/>
<accession>A0A645AWB3</accession>
<comment type="caution">
    <text evidence="1">The sequence shown here is derived from an EMBL/GenBank/DDBJ whole genome shotgun (WGS) entry which is preliminary data.</text>
</comment>
<organism evidence="1">
    <name type="scientific">bioreactor metagenome</name>
    <dbReference type="NCBI Taxonomy" id="1076179"/>
    <lineage>
        <taxon>unclassified sequences</taxon>
        <taxon>metagenomes</taxon>
        <taxon>ecological metagenomes</taxon>
    </lineage>
</organism>
<name>A0A645AWB3_9ZZZZ</name>